<keyword evidence="4" id="KW-0812">Transmembrane</keyword>
<dbReference type="Gene3D" id="2.40.30.170">
    <property type="match status" value="1"/>
</dbReference>
<dbReference type="EMBL" id="LCHQ01000031">
    <property type="protein sequence ID" value="KKT37530.1"/>
    <property type="molecule type" value="Genomic_DNA"/>
</dbReference>
<dbReference type="InterPro" id="IPR058636">
    <property type="entry name" value="Beta-barrel_YknX"/>
</dbReference>
<sequence length="450" mass="46972">MNVKNKFASLPLAAKIAIPCLLLGLGIILGIKFFGNSSKVTYLTETVAKGTLMTSISASGTITSGDTTYITTGSTGTVRKVYVKNGDTVTKNQKLAEITLDDLGRETQTTAWNNYQEALVNVKTAKTQKETDVINILLKKDDLKNAETAKRDAHSGGWNPTTHNPYTDTELLIVDKQYEEAIAGYDAAISNSSISNANISLTQVKASAAYRSYQQVSSTVYAPASGILDNLALAPGVSIGNTQTSSITVSSGTDSTSNSVSVNSQKIGAIKNPEGQYQATVSLTEVDVTTVKSGQKVTLTLDAFPDSSFTGTVLAVNTSGSVSSGVTAYSATILLDKTTIDIYTNMAVSATIITFTKTDVLLVTSSAIQTSTDGSFIQVQKDGKITNVAIESGSSNDFQTEIVSGLSEGDVIVTSTSSTQTKSTTSKNSSGSTLFTGNSRSGGMPGAPGF</sequence>
<feature type="compositionally biased region" description="Low complexity" evidence="3">
    <location>
        <begin position="415"/>
        <end position="433"/>
    </location>
</feature>
<dbReference type="Gene3D" id="2.40.50.100">
    <property type="match status" value="1"/>
</dbReference>
<proteinExistence type="predicted"/>
<dbReference type="GO" id="GO:0030313">
    <property type="term" value="C:cell envelope"/>
    <property type="evidence" value="ECO:0007669"/>
    <property type="project" value="UniProtKB-SubCell"/>
</dbReference>
<evidence type="ECO:0000259" key="6">
    <source>
        <dbReference type="Pfam" id="PF25990"/>
    </source>
</evidence>
<keyword evidence="2" id="KW-0175">Coiled coil</keyword>
<evidence type="ECO:0000256" key="2">
    <source>
        <dbReference type="ARBA" id="ARBA00023054"/>
    </source>
</evidence>
<dbReference type="InterPro" id="IPR011053">
    <property type="entry name" value="Single_hybrid_motif"/>
</dbReference>
<name>A0A0G1GSF6_9BACT</name>
<dbReference type="InterPro" id="IPR058649">
    <property type="entry name" value="CzcB_C"/>
</dbReference>
<dbReference type="PANTHER" id="PTHR32347:SF14">
    <property type="entry name" value="EFFLUX SYSTEM COMPONENT YKNX-RELATED"/>
    <property type="match status" value="1"/>
</dbReference>
<comment type="caution">
    <text evidence="7">The sequence shown here is derived from an EMBL/GenBank/DDBJ whole genome shotgun (WGS) entry which is preliminary data.</text>
</comment>
<accession>A0A0G1GSF6</accession>
<dbReference type="Pfam" id="PF25990">
    <property type="entry name" value="Beta-barrel_YknX"/>
    <property type="match status" value="1"/>
</dbReference>
<evidence type="ECO:0000259" key="5">
    <source>
        <dbReference type="Pfam" id="PF25975"/>
    </source>
</evidence>
<dbReference type="InterPro" id="IPR050465">
    <property type="entry name" value="UPF0194_transport"/>
</dbReference>
<reference evidence="7 8" key="1">
    <citation type="journal article" date="2015" name="Nature">
        <title>rRNA introns, odd ribosomes, and small enigmatic genomes across a large radiation of phyla.</title>
        <authorList>
            <person name="Brown C.T."/>
            <person name="Hug L.A."/>
            <person name="Thomas B.C."/>
            <person name="Sharon I."/>
            <person name="Castelle C.J."/>
            <person name="Singh A."/>
            <person name="Wilkins M.J."/>
            <person name="Williams K.H."/>
            <person name="Banfield J.F."/>
        </authorList>
    </citation>
    <scope>NUCLEOTIDE SEQUENCE [LARGE SCALE GENOMIC DNA]</scope>
</reference>
<feature type="domain" description="CzcB-like C-terminal circularly permuted SH3-like" evidence="5">
    <location>
        <begin position="362"/>
        <end position="417"/>
    </location>
</feature>
<dbReference type="SUPFAM" id="SSF51230">
    <property type="entry name" value="Single hybrid motif"/>
    <property type="match status" value="1"/>
</dbReference>
<organism evidence="7 8">
    <name type="scientific">Candidatus Collierbacteria bacterium GW2011_GWF1_44_12</name>
    <dbReference type="NCBI Taxonomy" id="1618402"/>
    <lineage>
        <taxon>Bacteria</taxon>
        <taxon>Candidatus Collieribacteriota</taxon>
    </lineage>
</organism>
<dbReference type="AlphaFoldDB" id="A0A0G1GSF6"/>
<evidence type="ECO:0000313" key="8">
    <source>
        <dbReference type="Proteomes" id="UP000034097"/>
    </source>
</evidence>
<evidence type="ECO:0000256" key="3">
    <source>
        <dbReference type="SAM" id="MobiDB-lite"/>
    </source>
</evidence>
<gene>
    <name evidence="7" type="ORF">UW26_C0031G0009</name>
</gene>
<feature type="region of interest" description="Disordered" evidence="3">
    <location>
        <begin position="415"/>
        <end position="450"/>
    </location>
</feature>
<dbReference type="Gene3D" id="2.40.420.20">
    <property type="match status" value="1"/>
</dbReference>
<feature type="transmembrane region" description="Helical" evidence="4">
    <location>
        <begin position="12"/>
        <end position="34"/>
    </location>
</feature>
<protein>
    <submittedName>
        <fullName evidence="7">HlyD family secretion protein</fullName>
    </submittedName>
</protein>
<dbReference type="Proteomes" id="UP000034097">
    <property type="component" value="Unassembled WGS sequence"/>
</dbReference>
<feature type="domain" description="YknX-like beta-barrel" evidence="6">
    <location>
        <begin position="278"/>
        <end position="349"/>
    </location>
</feature>
<comment type="subcellular location">
    <subcellularLocation>
        <location evidence="1">Cell envelope</location>
    </subcellularLocation>
</comment>
<keyword evidence="4" id="KW-1133">Transmembrane helix</keyword>
<dbReference type="PANTHER" id="PTHR32347">
    <property type="entry name" value="EFFLUX SYSTEM COMPONENT YKNX-RELATED"/>
    <property type="match status" value="1"/>
</dbReference>
<evidence type="ECO:0000256" key="1">
    <source>
        <dbReference type="ARBA" id="ARBA00004196"/>
    </source>
</evidence>
<keyword evidence="4" id="KW-0472">Membrane</keyword>
<evidence type="ECO:0000256" key="4">
    <source>
        <dbReference type="SAM" id="Phobius"/>
    </source>
</evidence>
<dbReference type="Pfam" id="PF25975">
    <property type="entry name" value="CzcB_C"/>
    <property type="match status" value="1"/>
</dbReference>
<evidence type="ECO:0000313" key="7">
    <source>
        <dbReference type="EMBL" id="KKT37530.1"/>
    </source>
</evidence>